<geneLocation type="chloroplast" evidence="2"/>
<keyword evidence="2" id="KW-0540">Nuclease</keyword>
<dbReference type="SUPFAM" id="SSF55608">
    <property type="entry name" value="Homing endonucleases"/>
    <property type="match status" value="1"/>
</dbReference>
<dbReference type="AlphaFoldDB" id="A0A191T615"/>
<dbReference type="RefSeq" id="YP_009256828.1">
    <property type="nucleotide sequence ID" value="NC_030314.1"/>
</dbReference>
<gene>
    <name evidence="2" type="primary">orf163</name>
</gene>
<evidence type="ECO:0000259" key="1">
    <source>
        <dbReference type="Pfam" id="PF00961"/>
    </source>
</evidence>
<dbReference type="EMBL" id="KU646494">
    <property type="protein sequence ID" value="ANI25812.1"/>
    <property type="molecule type" value="Genomic_DNA"/>
</dbReference>
<accession>A0A191T615</accession>
<organism evidence="2">
    <name type="scientific">Closterium baillyanum</name>
    <dbReference type="NCBI Taxonomy" id="1416941"/>
    <lineage>
        <taxon>Eukaryota</taxon>
        <taxon>Viridiplantae</taxon>
        <taxon>Streptophyta</taxon>
        <taxon>Zygnematophyceae</taxon>
        <taxon>Zygnematophycidae</taxon>
        <taxon>Desmidiales</taxon>
        <taxon>Closteriaceae</taxon>
        <taxon>Closterium</taxon>
    </lineage>
</organism>
<dbReference type="InterPro" id="IPR004860">
    <property type="entry name" value="LAGLIDADG_dom"/>
</dbReference>
<dbReference type="InterPro" id="IPR027434">
    <property type="entry name" value="Homing_endonucl"/>
</dbReference>
<dbReference type="GeneID" id="27986698"/>
<keyword evidence="2" id="KW-0934">Plastid</keyword>
<dbReference type="RefSeq" id="YP_009256847.1">
    <property type="nucleotide sequence ID" value="NC_030314.1"/>
</dbReference>
<dbReference type="Gene3D" id="3.10.28.10">
    <property type="entry name" value="Homing endonucleases"/>
    <property type="match status" value="1"/>
</dbReference>
<name>A0A191T615_9VIRI</name>
<evidence type="ECO:0000313" key="2">
    <source>
        <dbReference type="EMBL" id="ANI25817.1"/>
    </source>
</evidence>
<dbReference type="Pfam" id="PF00961">
    <property type="entry name" value="LAGLIDADG_1"/>
    <property type="match status" value="1"/>
</dbReference>
<protein>
    <submittedName>
        <fullName evidence="2">Putative site-specific DNA endonuclease</fullName>
    </submittedName>
</protein>
<dbReference type="EMBL" id="KU646494">
    <property type="protein sequence ID" value="ANI25817.1"/>
    <property type="molecule type" value="Genomic_DNA"/>
</dbReference>
<keyword evidence="2" id="KW-0255">Endonuclease</keyword>
<dbReference type="GO" id="GO:0004519">
    <property type="term" value="F:endonuclease activity"/>
    <property type="evidence" value="ECO:0007669"/>
    <property type="project" value="UniProtKB-KW"/>
</dbReference>
<dbReference type="GeneID" id="27986709"/>
<sequence>MNKIPFSQEDISYLAGFLDGDGSINAQIVQREDYKLKYQIRVSITLFQDTKQHWFLLQIQKQIGCGTIRKRGDGISEYAIVGKQNVAQMLKLLLPCLRLKRRQAELVHEICETLSKNQDPASFLQLCVKADMVGELNYSKKRTITASVVKQRFLELGLITDTT</sequence>
<keyword evidence="2" id="KW-0150">Chloroplast</keyword>
<feature type="domain" description="Homing endonuclease LAGLIDADG" evidence="1">
    <location>
        <begin position="14"/>
        <end position="88"/>
    </location>
</feature>
<reference evidence="2" key="1">
    <citation type="journal article" date="2016" name="Front. Plant Sci.">
        <title>Comparative Chloroplast Genome Analyses of Streptophyte Green Algae Uncover Major Structural Alterations in the Klebsormidiophyceae, Coleochaetophyceae and Zygnematophyceae.</title>
        <authorList>
            <person name="Lemieux C."/>
            <person name="Otis C."/>
            <person name="Turmel M."/>
        </authorList>
    </citation>
    <scope>NUCLEOTIDE SEQUENCE</scope>
</reference>
<proteinExistence type="predicted"/>
<keyword evidence="2" id="KW-0378">Hydrolase</keyword>